<name>A0A016VFF0_9BILA</name>
<proteinExistence type="predicted"/>
<comment type="caution">
    <text evidence="1">The sequence shown here is derived from an EMBL/GenBank/DDBJ whole genome shotgun (WGS) entry which is preliminary data.</text>
</comment>
<dbReference type="Proteomes" id="UP000024635">
    <property type="component" value="Unassembled WGS sequence"/>
</dbReference>
<accession>A0A016VFF0</accession>
<gene>
    <name evidence="1" type="primary">Acey_s0010.g1116</name>
    <name evidence="1" type="ORF">Y032_0010g1116</name>
</gene>
<dbReference type="InterPro" id="IPR036691">
    <property type="entry name" value="Endo/exonu/phosph_ase_sf"/>
</dbReference>
<reference evidence="2" key="1">
    <citation type="journal article" date="2015" name="Nat. Genet.">
        <title>The genome and transcriptome of the zoonotic hookworm Ancylostoma ceylanicum identify infection-specific gene families.</title>
        <authorList>
            <person name="Schwarz E.M."/>
            <person name="Hu Y."/>
            <person name="Antoshechkin I."/>
            <person name="Miller M.M."/>
            <person name="Sternberg P.W."/>
            <person name="Aroian R.V."/>
        </authorList>
    </citation>
    <scope>NUCLEOTIDE SEQUENCE</scope>
    <source>
        <strain evidence="2">HY135</strain>
    </source>
</reference>
<sequence length="314" mass="35510">MFNEEFHIHEFCLSNVFKAMSHRSCRSKRGKQENGALALGSNESGFSHLYFVNPDYTAAFLRHEVDSRGTLGCRKDKDQGTSSKRLRTRTTHLTVGTHNCRSICSEAQLSLLMEGTERIKFDVIGLCETKRRNSLSCTWKNGAVVFLGSSRENSTTGGIGFIVAPRLVQEIRQVSFPSHRIGVLDLQLDKKTKVSLIQIYAPTADEDEADHTDFYDEVRETAAKCRSYYKIVSGEFKACVGPKRPYEAFIGPHSLEERNEAGELLASFCETSHFYHGNSRFQKAENRRWMFLSPNEFTSMNWTTSCASVKPSQT</sequence>
<evidence type="ECO:0000313" key="1">
    <source>
        <dbReference type="EMBL" id="EYC26364.1"/>
    </source>
</evidence>
<keyword evidence="2" id="KW-1185">Reference proteome</keyword>
<dbReference type="AlphaFoldDB" id="A0A016VFF0"/>
<evidence type="ECO:0000313" key="2">
    <source>
        <dbReference type="Proteomes" id="UP000024635"/>
    </source>
</evidence>
<organism evidence="1 2">
    <name type="scientific">Ancylostoma ceylanicum</name>
    <dbReference type="NCBI Taxonomy" id="53326"/>
    <lineage>
        <taxon>Eukaryota</taxon>
        <taxon>Metazoa</taxon>
        <taxon>Ecdysozoa</taxon>
        <taxon>Nematoda</taxon>
        <taxon>Chromadorea</taxon>
        <taxon>Rhabditida</taxon>
        <taxon>Rhabditina</taxon>
        <taxon>Rhabditomorpha</taxon>
        <taxon>Strongyloidea</taxon>
        <taxon>Ancylostomatidae</taxon>
        <taxon>Ancylostomatinae</taxon>
        <taxon>Ancylostoma</taxon>
    </lineage>
</organism>
<dbReference type="OrthoDB" id="5864900at2759"/>
<dbReference type="Gene3D" id="3.60.10.10">
    <property type="entry name" value="Endonuclease/exonuclease/phosphatase"/>
    <property type="match status" value="1"/>
</dbReference>
<dbReference type="SUPFAM" id="SSF56219">
    <property type="entry name" value="DNase I-like"/>
    <property type="match status" value="1"/>
</dbReference>
<dbReference type="EMBL" id="JARK01001346">
    <property type="protein sequence ID" value="EYC26364.1"/>
    <property type="molecule type" value="Genomic_DNA"/>
</dbReference>
<protein>
    <submittedName>
        <fullName evidence="1">Uncharacterized protein</fullName>
    </submittedName>
</protein>